<feature type="region of interest" description="Disordered" evidence="3">
    <location>
        <begin position="310"/>
        <end position="363"/>
    </location>
</feature>
<feature type="compositionally biased region" description="Acidic residues" evidence="3">
    <location>
        <begin position="945"/>
        <end position="973"/>
    </location>
</feature>
<evidence type="ECO:0000256" key="2">
    <source>
        <dbReference type="SAM" id="Coils"/>
    </source>
</evidence>
<feature type="compositionally biased region" description="Basic and acidic residues" evidence="3">
    <location>
        <begin position="310"/>
        <end position="319"/>
    </location>
</feature>
<feature type="domain" description="C3H1-type" evidence="4">
    <location>
        <begin position="263"/>
        <end position="291"/>
    </location>
</feature>
<dbReference type="PANTHER" id="PTHR11439:SF440">
    <property type="entry name" value="INTEGRASE CATALYTIC DOMAIN-CONTAINING PROTEIN"/>
    <property type="match status" value="1"/>
</dbReference>
<dbReference type="EMBL" id="CAUYUJ010020190">
    <property type="protein sequence ID" value="CAK0896452.1"/>
    <property type="molecule type" value="Genomic_DNA"/>
</dbReference>
<feature type="non-terminal residue" evidence="5">
    <location>
        <position position="1"/>
    </location>
</feature>
<dbReference type="CDD" id="cd09272">
    <property type="entry name" value="RNase_HI_RT_Ty1"/>
    <property type="match status" value="1"/>
</dbReference>
<name>A0ABN9XAA6_9DINO</name>
<dbReference type="PANTHER" id="PTHR11439">
    <property type="entry name" value="GAG-POL-RELATED RETROTRANSPOSON"/>
    <property type="match status" value="1"/>
</dbReference>
<reference evidence="5" key="1">
    <citation type="submission" date="2023-10" db="EMBL/GenBank/DDBJ databases">
        <authorList>
            <person name="Chen Y."/>
            <person name="Shah S."/>
            <person name="Dougan E. K."/>
            <person name="Thang M."/>
            <person name="Chan C."/>
        </authorList>
    </citation>
    <scope>NUCLEOTIDE SEQUENCE [LARGE SCALE GENOMIC DNA]</scope>
</reference>
<evidence type="ECO:0000313" key="5">
    <source>
        <dbReference type="EMBL" id="CAK0896452.1"/>
    </source>
</evidence>
<dbReference type="InterPro" id="IPR000571">
    <property type="entry name" value="Znf_CCCH"/>
</dbReference>
<dbReference type="Gene3D" id="3.30.420.10">
    <property type="entry name" value="Ribonuclease H-like superfamily/Ribonuclease H"/>
    <property type="match status" value="1"/>
</dbReference>
<comment type="caution">
    <text evidence="5">The sequence shown here is derived from an EMBL/GenBank/DDBJ whole genome shotgun (WGS) entry which is preliminary data.</text>
</comment>
<feature type="zinc finger region" description="C3H1-type" evidence="1">
    <location>
        <begin position="263"/>
        <end position="291"/>
    </location>
</feature>
<keyword evidence="1" id="KW-0479">Metal-binding</keyword>
<feature type="region of interest" description="Disordered" evidence="3">
    <location>
        <begin position="1051"/>
        <end position="1071"/>
    </location>
</feature>
<keyword evidence="1" id="KW-0862">Zinc</keyword>
<dbReference type="Proteomes" id="UP001189429">
    <property type="component" value="Unassembled WGS sequence"/>
</dbReference>
<evidence type="ECO:0000256" key="3">
    <source>
        <dbReference type="SAM" id="MobiDB-lite"/>
    </source>
</evidence>
<evidence type="ECO:0000313" key="6">
    <source>
        <dbReference type="Proteomes" id="UP001189429"/>
    </source>
</evidence>
<feature type="region of interest" description="Disordered" evidence="3">
    <location>
        <begin position="424"/>
        <end position="444"/>
    </location>
</feature>
<feature type="compositionally biased region" description="Basic and acidic residues" evidence="3">
    <location>
        <begin position="1058"/>
        <end position="1068"/>
    </location>
</feature>
<evidence type="ECO:0000256" key="1">
    <source>
        <dbReference type="PROSITE-ProRule" id="PRU00723"/>
    </source>
</evidence>
<evidence type="ECO:0000259" key="4">
    <source>
        <dbReference type="PROSITE" id="PS50103"/>
    </source>
</evidence>
<feature type="coiled-coil region" evidence="2">
    <location>
        <begin position="144"/>
        <end position="171"/>
    </location>
</feature>
<gene>
    <name evidence="5" type="ORF">PCOR1329_LOCUS74915</name>
</gene>
<feature type="compositionally biased region" description="Gly residues" evidence="3">
    <location>
        <begin position="328"/>
        <end position="337"/>
    </location>
</feature>
<keyword evidence="1" id="KW-0863">Zinc-finger</keyword>
<accession>A0ABN9XAA6</accession>
<organism evidence="5 6">
    <name type="scientific">Prorocentrum cordatum</name>
    <dbReference type="NCBI Taxonomy" id="2364126"/>
    <lineage>
        <taxon>Eukaryota</taxon>
        <taxon>Sar</taxon>
        <taxon>Alveolata</taxon>
        <taxon>Dinophyceae</taxon>
        <taxon>Prorocentrales</taxon>
        <taxon>Prorocentraceae</taxon>
        <taxon>Prorocentrum</taxon>
    </lineage>
</organism>
<feature type="region of interest" description="Disordered" evidence="3">
    <location>
        <begin position="944"/>
        <end position="1014"/>
    </location>
</feature>
<protein>
    <recommendedName>
        <fullName evidence="4">C3H1-type domain-containing protein</fullName>
    </recommendedName>
</protein>
<sequence length="1617" mass="176010">GGELPGDRTGTLTAVLARLKDTDVPTLEWVKGVGKASTFEDWLQRASIRISGLHPALEAFWARAQECCAVAYDEYLSLDPLRRPLIRPAAHMMPAELRNVELRLRPLLLDAMPVSIRKQALATRQTAVADIFFAAMVEAGPGTLKDREATLKAVERRGQQASNQVADAYENLQKWKFDLTRLQRLGMAAPDPTVQLSTLRGMVRRMAETDGAFQYRVHAFEMQHGLSGTSCCSQAQVDEFWRYLSAEAREVCGPDVSAKSEDKGEQSPCKFFEQEGGCRNGGQCSHPHRRLAVSEGKCFNCGAVKHKTDACPRPRREVSARSAAAGPAPGGGAGGGVDSNAAAGARTVSGGPSGPDAPPPSTNVGAVVAATIRALASEGLPGAQASRAQVQAPTEEDQWLDSWATPPIAAPGLRAATAAVVVEGGAEETEGRRSDPQPRGAISVGETSTRAVAIAKVMVIKGRRMLLADTGATHELRSIPIGSKPEVPHRSIELQVATGSINATIGDDDIVYVPSEVELQPLFPIGAYLYECDLRLVWSAGQAAIRLPSGRDMKLEQVNGALYLDEETAEQLRSLRRRLRQERGRALVLRAVAAAVSISDLARHRAEGHPRFMQECRECRLAAGRMRPHYRLDPSTRPGGQLSVDLSGPHPKGLWPSSLAQDGPKRACYFLLAAYQVLTKREVEDQKRMVQDARRAAGVGVPVEPARGAAAAGAAEERGPAGQEEVEEQLQDVPGEASGNLGVDQDEVKTWYYTRPLEGKTSKECTAAMEEIISEINLEFQGPAVFRLHGDRAGELTGRAVKGHMASKRTIAVTSTAGGESSSNPRAERGIGVIKGRARAMLMAENLDAEDRQALWLAAVQHASWCQRREAQGRGFGDCPPFGAAVTSRIKDARGSFEPRAREQYFFGAADGVSGGFLLGRKEAAGWVFEVSSSFVLNLKAHETQEEDEAQEEDKQAEEDEAQEEDKQAEEDLSATRPGQHPAEEDRAQEEEKQDEEEKHAEDAAAPGGGSGEDIFEFQSEERAFSCPACRGRHRAHTRDERCRLGARAATAMPARRRAQEDVEEKPMRTARSVVGTPVSLLMHHDSMNMHVPFAGVADARDGGDLDNAPPEYHDIVKDSAMQIVSVADVRKAYGQEREEWKLALEHELGSLRETDSYEELSPAERAAVSPRKILPMKAVAGVKAPDPTGNRRKKVRGVICGNHQERGDGEQVYAANIFVEYGLCKPDELWRVKQAIYGLRVSPRAWGIKRDSDLRDVRAQREGIECKLMQSLVDPSVWSVVPVVEPRVESERKVLGYVLVYVDDFLILGAGQLVAALTRACQSLWKCSVQNMVSFDAPGELKYLSLTIEARADSFFIHQREYISDLLEKWGLDKANGTGAMQIEATNDEEEAGEPEVGDVRLAQRMSGGLLWLSSRTRPDIAFVVSRVASAASSRPLWALRLGKRVLRYLISTRTYGLVYRAGMGEPRLETFADASFEPDCSQSGVATYVCECLVDWRSIKQAQPARSTAEAEITSLAMGCLMMEGTEAVLGSMFVRPASVCLWGDNSASLAVAMGQGSWRTRCLANRASALRSRLHQGTLQLGRVPTAEQRADGLTKTLPVPGMARTRSAFGLRA</sequence>
<dbReference type="InterPro" id="IPR036397">
    <property type="entry name" value="RNaseH_sf"/>
</dbReference>
<keyword evidence="6" id="KW-1185">Reference proteome</keyword>
<keyword evidence="2" id="KW-0175">Coiled coil</keyword>
<dbReference type="PROSITE" id="PS50103">
    <property type="entry name" value="ZF_C3H1"/>
    <property type="match status" value="1"/>
</dbReference>
<proteinExistence type="predicted"/>